<dbReference type="EMBL" id="BAAATR010000025">
    <property type="protein sequence ID" value="GAA2260662.1"/>
    <property type="molecule type" value="Genomic_DNA"/>
</dbReference>
<protein>
    <submittedName>
        <fullName evidence="2">Uncharacterized protein</fullName>
    </submittedName>
</protein>
<dbReference type="PROSITE" id="PS00584">
    <property type="entry name" value="PFKB_KINASES_2"/>
    <property type="match status" value="1"/>
</dbReference>
<reference evidence="2 3" key="1">
    <citation type="journal article" date="2019" name="Int. J. Syst. Evol. Microbiol.">
        <title>The Global Catalogue of Microorganisms (GCM) 10K type strain sequencing project: providing services to taxonomists for standard genome sequencing and annotation.</title>
        <authorList>
            <consortium name="The Broad Institute Genomics Platform"/>
            <consortium name="The Broad Institute Genome Sequencing Center for Infectious Disease"/>
            <person name="Wu L."/>
            <person name="Ma J."/>
        </authorList>
    </citation>
    <scope>NUCLEOTIDE SEQUENCE [LARGE SCALE GENOMIC DNA]</scope>
    <source>
        <strain evidence="2 3">JCM 7356</strain>
    </source>
</reference>
<proteinExistence type="predicted"/>
<evidence type="ECO:0000256" key="1">
    <source>
        <dbReference type="SAM" id="MobiDB-lite"/>
    </source>
</evidence>
<gene>
    <name evidence="2" type="ORF">GCM10010430_50930</name>
</gene>
<accession>A0ABN3EJI3</accession>
<dbReference type="InterPro" id="IPR002173">
    <property type="entry name" value="Carboh/pur_kinase_PfkB_CS"/>
</dbReference>
<comment type="caution">
    <text evidence="2">The sequence shown here is derived from an EMBL/GenBank/DDBJ whole genome shotgun (WGS) entry which is preliminary data.</text>
</comment>
<feature type="region of interest" description="Disordered" evidence="1">
    <location>
        <begin position="1"/>
        <end position="31"/>
    </location>
</feature>
<dbReference type="Proteomes" id="UP001500305">
    <property type="component" value="Unassembled WGS sequence"/>
</dbReference>
<evidence type="ECO:0000313" key="3">
    <source>
        <dbReference type="Proteomes" id="UP001500305"/>
    </source>
</evidence>
<keyword evidence="3" id="KW-1185">Reference proteome</keyword>
<organism evidence="2 3">
    <name type="scientific">Kitasatospora cystarginea</name>
    <dbReference type="NCBI Taxonomy" id="58350"/>
    <lineage>
        <taxon>Bacteria</taxon>
        <taxon>Bacillati</taxon>
        <taxon>Actinomycetota</taxon>
        <taxon>Actinomycetes</taxon>
        <taxon>Kitasatosporales</taxon>
        <taxon>Streptomycetaceae</taxon>
        <taxon>Kitasatospora</taxon>
    </lineage>
</organism>
<sequence>MQGLGDQGVDEPVAADVPRGHDVLSTGGAGDRAGAGVVLAGLGTGVAVRVVPELCKYPGAEHRSQSGLGADDLSVGVPAEAVLDLPVKEVDLLVQGDQQRD</sequence>
<name>A0ABN3EJI3_9ACTN</name>
<evidence type="ECO:0000313" key="2">
    <source>
        <dbReference type="EMBL" id="GAA2260662.1"/>
    </source>
</evidence>